<sequence length="280" mass="32185">MGKETFPKESKAAGMKLLTRKNYETWKLNIQLLLEENASFGFVDETGLGKEPPATASETEKDKYIQRKIKSRAILINSISEEFRQAAAKHATTKAVWIHLESIFQPSTRSRKMRLLQEFCLIQRKDDESMTSFIDRVDTIGKDVEKLAMTWENMRTYILIARCGKGYENLRQIIDQWSDTDFNWTKVSQALMSEENHRRFASGTSTESKESTDSKAYTTGQWNKSQRGKSSGSRGGKSSTNLQRSSSGQETRQEKYSYLFQLPRTRAFCKRLSKPAEIQK</sequence>
<keyword evidence="3" id="KW-1185">Reference proteome</keyword>
<dbReference type="EnsemblMetazoa" id="SMAR004059-RA">
    <property type="protein sequence ID" value="SMAR004059-PA"/>
    <property type="gene ID" value="SMAR004059"/>
</dbReference>
<evidence type="ECO:0008006" key="4">
    <source>
        <dbReference type="Google" id="ProtNLM"/>
    </source>
</evidence>
<dbReference type="AlphaFoldDB" id="T1ISI3"/>
<dbReference type="EMBL" id="JH431432">
    <property type="status" value="NOT_ANNOTATED_CDS"/>
    <property type="molecule type" value="Genomic_DNA"/>
</dbReference>
<proteinExistence type="predicted"/>
<feature type="compositionally biased region" description="Low complexity" evidence="1">
    <location>
        <begin position="224"/>
        <end position="239"/>
    </location>
</feature>
<protein>
    <recommendedName>
        <fullName evidence="4">DUF4219 domain-containing protein</fullName>
    </recommendedName>
</protein>
<evidence type="ECO:0000313" key="3">
    <source>
        <dbReference type="Proteomes" id="UP000014500"/>
    </source>
</evidence>
<evidence type="ECO:0000256" key="1">
    <source>
        <dbReference type="SAM" id="MobiDB-lite"/>
    </source>
</evidence>
<dbReference type="Pfam" id="PF14223">
    <property type="entry name" value="Retrotran_gag_2"/>
    <property type="match status" value="1"/>
</dbReference>
<reference evidence="3" key="1">
    <citation type="submission" date="2011-05" db="EMBL/GenBank/DDBJ databases">
        <authorList>
            <person name="Richards S.R."/>
            <person name="Qu J."/>
            <person name="Jiang H."/>
            <person name="Jhangiani S.N."/>
            <person name="Agravi P."/>
            <person name="Goodspeed R."/>
            <person name="Gross S."/>
            <person name="Mandapat C."/>
            <person name="Jackson L."/>
            <person name="Mathew T."/>
            <person name="Pu L."/>
            <person name="Thornton R."/>
            <person name="Saada N."/>
            <person name="Wilczek-Boney K.B."/>
            <person name="Lee S."/>
            <person name="Kovar C."/>
            <person name="Wu Y."/>
            <person name="Scherer S.E."/>
            <person name="Worley K.C."/>
            <person name="Muzny D.M."/>
            <person name="Gibbs R."/>
        </authorList>
    </citation>
    <scope>NUCLEOTIDE SEQUENCE</scope>
    <source>
        <strain evidence="3">Brora</strain>
    </source>
</reference>
<feature type="region of interest" description="Disordered" evidence="1">
    <location>
        <begin position="195"/>
        <end position="258"/>
    </location>
</feature>
<dbReference type="Proteomes" id="UP000014500">
    <property type="component" value="Unassembled WGS sequence"/>
</dbReference>
<dbReference type="PhylomeDB" id="T1ISI3"/>
<feature type="compositionally biased region" description="Polar residues" evidence="1">
    <location>
        <begin position="240"/>
        <end position="250"/>
    </location>
</feature>
<organism evidence="2 3">
    <name type="scientific">Strigamia maritima</name>
    <name type="common">European centipede</name>
    <name type="synonym">Geophilus maritimus</name>
    <dbReference type="NCBI Taxonomy" id="126957"/>
    <lineage>
        <taxon>Eukaryota</taxon>
        <taxon>Metazoa</taxon>
        <taxon>Ecdysozoa</taxon>
        <taxon>Arthropoda</taxon>
        <taxon>Myriapoda</taxon>
        <taxon>Chilopoda</taxon>
        <taxon>Pleurostigmophora</taxon>
        <taxon>Geophilomorpha</taxon>
        <taxon>Linotaeniidae</taxon>
        <taxon>Strigamia</taxon>
    </lineage>
</organism>
<name>T1ISI3_STRMM</name>
<evidence type="ECO:0000313" key="2">
    <source>
        <dbReference type="EnsemblMetazoa" id="SMAR004059-PA"/>
    </source>
</evidence>
<dbReference type="PANTHER" id="PTHR47481">
    <property type="match status" value="1"/>
</dbReference>
<dbReference type="PANTHER" id="PTHR47481:SF31">
    <property type="entry name" value="OS01G0873500 PROTEIN"/>
    <property type="match status" value="1"/>
</dbReference>
<accession>T1ISI3</accession>
<dbReference type="HOGENOM" id="CLU_995058_0_0_1"/>
<reference evidence="2" key="2">
    <citation type="submission" date="2015-02" db="UniProtKB">
        <authorList>
            <consortium name="EnsemblMetazoa"/>
        </authorList>
    </citation>
    <scope>IDENTIFICATION</scope>
</reference>